<dbReference type="GO" id="GO:0003676">
    <property type="term" value="F:nucleic acid binding"/>
    <property type="evidence" value="ECO:0007669"/>
    <property type="project" value="InterPro"/>
</dbReference>
<evidence type="ECO:0000259" key="4">
    <source>
        <dbReference type="PROSITE" id="PS50158"/>
    </source>
</evidence>
<evidence type="ECO:0000256" key="1">
    <source>
        <dbReference type="PROSITE-ProRule" id="PRU00047"/>
    </source>
</evidence>
<feature type="compositionally biased region" description="Polar residues" evidence="2">
    <location>
        <begin position="171"/>
        <end position="184"/>
    </location>
</feature>
<dbReference type="Proteomes" id="UP001172457">
    <property type="component" value="Chromosome 3"/>
</dbReference>
<dbReference type="AlphaFoldDB" id="A0AA38WDD9"/>
<dbReference type="InterPro" id="IPR032567">
    <property type="entry name" value="RTL1-rel"/>
</dbReference>
<name>A0AA38WDD9_9ASTR</name>
<evidence type="ECO:0000313" key="5">
    <source>
        <dbReference type="EMBL" id="KAJ9557257.1"/>
    </source>
</evidence>
<accession>A0AA38WDD9</accession>
<keyword evidence="1" id="KW-0862">Zinc</keyword>
<dbReference type="SUPFAM" id="SSF56672">
    <property type="entry name" value="DNA/RNA polymerases"/>
    <property type="match status" value="1"/>
</dbReference>
<gene>
    <name evidence="5" type="ORF">OSB04_011871</name>
</gene>
<dbReference type="InterPro" id="IPR043502">
    <property type="entry name" value="DNA/RNA_pol_sf"/>
</dbReference>
<organism evidence="5 6">
    <name type="scientific">Centaurea solstitialis</name>
    <name type="common">yellow star-thistle</name>
    <dbReference type="NCBI Taxonomy" id="347529"/>
    <lineage>
        <taxon>Eukaryota</taxon>
        <taxon>Viridiplantae</taxon>
        <taxon>Streptophyta</taxon>
        <taxon>Embryophyta</taxon>
        <taxon>Tracheophyta</taxon>
        <taxon>Spermatophyta</taxon>
        <taxon>Magnoliopsida</taxon>
        <taxon>eudicotyledons</taxon>
        <taxon>Gunneridae</taxon>
        <taxon>Pentapetalae</taxon>
        <taxon>asterids</taxon>
        <taxon>campanulids</taxon>
        <taxon>Asterales</taxon>
        <taxon>Asteraceae</taxon>
        <taxon>Carduoideae</taxon>
        <taxon>Cardueae</taxon>
        <taxon>Centaureinae</taxon>
        <taxon>Centaurea</taxon>
    </lineage>
</organism>
<feature type="region of interest" description="Disordered" evidence="2">
    <location>
        <begin position="165"/>
        <end position="195"/>
    </location>
</feature>
<feature type="domain" description="CCHC-type" evidence="4">
    <location>
        <begin position="157"/>
        <end position="172"/>
    </location>
</feature>
<feature type="signal peptide" evidence="3">
    <location>
        <begin position="1"/>
        <end position="25"/>
    </location>
</feature>
<dbReference type="EMBL" id="JARYMX010000003">
    <property type="protein sequence ID" value="KAJ9557257.1"/>
    <property type="molecule type" value="Genomic_DNA"/>
</dbReference>
<evidence type="ECO:0000256" key="3">
    <source>
        <dbReference type="SAM" id="SignalP"/>
    </source>
</evidence>
<protein>
    <recommendedName>
        <fullName evidence="4">CCHC-type domain-containing protein</fullName>
    </recommendedName>
</protein>
<dbReference type="InterPro" id="IPR001878">
    <property type="entry name" value="Znf_CCHC"/>
</dbReference>
<keyword evidence="3" id="KW-0732">Signal</keyword>
<reference evidence="5" key="1">
    <citation type="submission" date="2023-03" db="EMBL/GenBank/DDBJ databases">
        <title>Chromosome-scale reference genome and RAD-based genetic map of yellow starthistle (Centaurea solstitialis) reveal putative structural variation and QTLs associated with invader traits.</title>
        <authorList>
            <person name="Reatini B."/>
            <person name="Cang F.A."/>
            <person name="Jiang Q."/>
            <person name="Mckibben M.T.W."/>
            <person name="Barker M.S."/>
            <person name="Rieseberg L.H."/>
            <person name="Dlugosch K.M."/>
        </authorList>
    </citation>
    <scope>NUCLEOTIDE SEQUENCE</scope>
    <source>
        <strain evidence="5">CAN-66</strain>
        <tissue evidence="5">Leaf</tissue>
    </source>
</reference>
<dbReference type="GO" id="GO:0008270">
    <property type="term" value="F:zinc ion binding"/>
    <property type="evidence" value="ECO:0007669"/>
    <property type="project" value="UniProtKB-KW"/>
</dbReference>
<dbReference type="PANTHER" id="PTHR15503:SF45">
    <property type="entry name" value="RNA-DIRECTED DNA POLYMERASE HOMOLOG"/>
    <property type="match status" value="1"/>
</dbReference>
<proteinExistence type="predicted"/>
<feature type="chain" id="PRO_5041234067" description="CCHC-type domain-containing protein" evidence="3">
    <location>
        <begin position="26"/>
        <end position="428"/>
    </location>
</feature>
<keyword evidence="6" id="KW-1185">Reference proteome</keyword>
<dbReference type="PANTHER" id="PTHR15503">
    <property type="entry name" value="LDOC1 RELATED"/>
    <property type="match status" value="1"/>
</dbReference>
<comment type="caution">
    <text evidence="5">The sequence shown here is derived from an EMBL/GenBank/DDBJ whole genome shotgun (WGS) entry which is preliminary data.</text>
</comment>
<dbReference type="Pfam" id="PF08284">
    <property type="entry name" value="RVP_2"/>
    <property type="match status" value="1"/>
</dbReference>
<feature type="compositionally biased region" description="Basic and acidic residues" evidence="2">
    <location>
        <begin position="185"/>
        <end position="195"/>
    </location>
</feature>
<evidence type="ECO:0000256" key="2">
    <source>
        <dbReference type="SAM" id="MobiDB-lite"/>
    </source>
</evidence>
<dbReference type="Gene3D" id="4.10.60.10">
    <property type="entry name" value="Zinc finger, CCHC-type"/>
    <property type="match status" value="1"/>
</dbReference>
<evidence type="ECO:0000313" key="6">
    <source>
        <dbReference type="Proteomes" id="UP001172457"/>
    </source>
</evidence>
<dbReference type="PROSITE" id="PS50158">
    <property type="entry name" value="ZF_CCHC"/>
    <property type="match status" value="1"/>
</dbReference>
<keyword evidence="1" id="KW-0863">Zinc-finger</keyword>
<keyword evidence="1" id="KW-0479">Metal-binding</keyword>
<sequence length="428" mass="49670">MKACLHSLHFHLLLLILKNCWFLKAKKFKEIFLNEYCSTIDRKCMEQEFLQFRQENLLLRVSIYKQVKICGASSSNRNKKMDCFIAGLRNEIRRFVLAGLPETFQKPVNIAKVVEKDMAPTYQCSFQLKRKEQSVHQNWNKKPRNHPRECWGKTGACFRCGKQGHLKRDSPQGNKAQNRNQTQPEIKKNTREGDKGKAKACAFQMMEKEVEETPNVVIDLLPYQMISTCTSYMSLPFAQNSNADCKELKPSFEAELADGRLVKINKICRDCTIEIYGHQMAIDLILMTLVDWLRNHSAKIDCEQKKIKIRTPEGKTIIVIRDNQKRLTLLSSIRTHRCIRKGWPTFLAYVISERKSEMIEVKDVPVVQYYLDVFREDLPGLPPDRQVQFGIDLALGIVPIAKTPYRLAPSEMQELKRQLQEILDIGFI</sequence>